<evidence type="ECO:0000313" key="2">
    <source>
        <dbReference type="Proteomes" id="UP001183777"/>
    </source>
</evidence>
<reference evidence="2" key="1">
    <citation type="submission" date="2023-07" db="EMBL/GenBank/DDBJ databases">
        <title>30 novel species of actinomycetes from the DSMZ collection.</title>
        <authorList>
            <person name="Nouioui I."/>
        </authorList>
    </citation>
    <scope>NUCLEOTIDE SEQUENCE [LARGE SCALE GENOMIC DNA]</scope>
    <source>
        <strain evidence="2">DSM 41770</strain>
    </source>
</reference>
<dbReference type="Proteomes" id="UP001183777">
    <property type="component" value="Unassembled WGS sequence"/>
</dbReference>
<gene>
    <name evidence="1" type="ORF">RM649_19065</name>
</gene>
<keyword evidence="2" id="KW-1185">Reference proteome</keyword>
<name>A0ABU2RQU2_9ACTN</name>
<proteinExistence type="predicted"/>
<accession>A0ABU2RQU2</accession>
<organism evidence="1 2">
    <name type="scientific">Streptomyces salyersiae</name>
    <dbReference type="NCBI Taxonomy" id="3075530"/>
    <lineage>
        <taxon>Bacteria</taxon>
        <taxon>Bacillati</taxon>
        <taxon>Actinomycetota</taxon>
        <taxon>Actinomycetes</taxon>
        <taxon>Kitasatosporales</taxon>
        <taxon>Streptomycetaceae</taxon>
        <taxon>Streptomyces</taxon>
    </lineage>
</organism>
<sequence>MTDGDSPAVGTAVVDGGSGRVGIVTGRQGPLVRLRPLGGGREWDADPARMRPAGRDELLSAQLAEVNARSRKPL</sequence>
<dbReference type="RefSeq" id="WP_311657905.1">
    <property type="nucleotide sequence ID" value="NZ_JAVREX010000007.1"/>
</dbReference>
<comment type="caution">
    <text evidence="1">The sequence shown here is derived from an EMBL/GenBank/DDBJ whole genome shotgun (WGS) entry which is preliminary data.</text>
</comment>
<dbReference type="EMBL" id="JAVREX010000007">
    <property type="protein sequence ID" value="MDT0429734.1"/>
    <property type="molecule type" value="Genomic_DNA"/>
</dbReference>
<protein>
    <submittedName>
        <fullName evidence="1">Uncharacterized protein</fullName>
    </submittedName>
</protein>
<evidence type="ECO:0000313" key="1">
    <source>
        <dbReference type="EMBL" id="MDT0429734.1"/>
    </source>
</evidence>